<evidence type="ECO:0008006" key="4">
    <source>
        <dbReference type="Google" id="ProtNLM"/>
    </source>
</evidence>
<feature type="chain" id="PRO_5038559410" description="Secreted protein" evidence="1">
    <location>
        <begin position="30"/>
        <end position="104"/>
    </location>
</feature>
<dbReference type="RefSeq" id="WP_140687477.1">
    <property type="nucleotide sequence ID" value="NZ_RCZG01000001.1"/>
</dbReference>
<comment type="caution">
    <text evidence="2">The sequence shown here is derived from an EMBL/GenBank/DDBJ whole genome shotgun (WGS) entry which is preliminary data.</text>
</comment>
<accession>A0A502EK32</accession>
<protein>
    <recommendedName>
        <fullName evidence="4">Secreted protein</fullName>
    </recommendedName>
</protein>
<reference evidence="2 3" key="1">
    <citation type="journal article" date="2019" name="Environ. Microbiol.">
        <title>Species interactions and distinct microbial communities in high Arctic permafrost affected cryosols are associated with the CH4 and CO2 gas fluxes.</title>
        <authorList>
            <person name="Altshuler I."/>
            <person name="Hamel J."/>
            <person name="Turney S."/>
            <person name="Magnuson E."/>
            <person name="Levesque R."/>
            <person name="Greer C."/>
            <person name="Whyte L.G."/>
        </authorList>
    </citation>
    <scope>NUCLEOTIDE SEQUENCE [LARGE SCALE GENOMIC DNA]</scope>
    <source>
        <strain evidence="2 3">S5.20</strain>
    </source>
</reference>
<proteinExistence type="predicted"/>
<evidence type="ECO:0000313" key="3">
    <source>
        <dbReference type="Proteomes" id="UP000320095"/>
    </source>
</evidence>
<sequence>MIHGHRLIRGPAAAAAVVFALATVPGAIATIAPSGTARADVCASANGQRVYASGCVDVAGAVDYYAPPPVYYAPLPQDFDAFPNVTTCVGATGRRGNVTVSGCN</sequence>
<gene>
    <name evidence="2" type="ORF">EAH80_01720</name>
</gene>
<dbReference type="AlphaFoldDB" id="A0A502EK32"/>
<keyword evidence="1" id="KW-0732">Signal</keyword>
<dbReference type="EMBL" id="RCZG01000001">
    <property type="protein sequence ID" value="TPG36691.1"/>
    <property type="molecule type" value="Genomic_DNA"/>
</dbReference>
<name>A0A502EK32_9MYCO</name>
<dbReference type="Proteomes" id="UP000320095">
    <property type="component" value="Unassembled WGS sequence"/>
</dbReference>
<evidence type="ECO:0000313" key="2">
    <source>
        <dbReference type="EMBL" id="TPG36691.1"/>
    </source>
</evidence>
<keyword evidence="3" id="KW-1185">Reference proteome</keyword>
<feature type="signal peptide" evidence="1">
    <location>
        <begin position="1"/>
        <end position="29"/>
    </location>
</feature>
<evidence type="ECO:0000256" key="1">
    <source>
        <dbReference type="SAM" id="SignalP"/>
    </source>
</evidence>
<organism evidence="2 3">
    <name type="scientific">Mycolicibacterium hodleri</name>
    <dbReference type="NCBI Taxonomy" id="49897"/>
    <lineage>
        <taxon>Bacteria</taxon>
        <taxon>Bacillati</taxon>
        <taxon>Actinomycetota</taxon>
        <taxon>Actinomycetes</taxon>
        <taxon>Mycobacteriales</taxon>
        <taxon>Mycobacteriaceae</taxon>
        <taxon>Mycolicibacterium</taxon>
    </lineage>
</organism>